<feature type="compositionally biased region" description="Polar residues" evidence="1">
    <location>
        <begin position="14"/>
        <end position="27"/>
    </location>
</feature>
<dbReference type="GeneID" id="85313009"/>
<dbReference type="EMBL" id="MU839004">
    <property type="protein sequence ID" value="KAK1768945.1"/>
    <property type="molecule type" value="Genomic_DNA"/>
</dbReference>
<dbReference type="Gene3D" id="1.10.510.10">
    <property type="entry name" value="Transferase(Phosphotransferase) domain 1"/>
    <property type="match status" value="1"/>
</dbReference>
<dbReference type="InterPro" id="IPR011009">
    <property type="entry name" value="Kinase-like_dom_sf"/>
</dbReference>
<comment type="caution">
    <text evidence="2">The sequence shown here is derived from an EMBL/GenBank/DDBJ whole genome shotgun (WGS) entry which is preliminary data.</text>
</comment>
<evidence type="ECO:0000256" key="1">
    <source>
        <dbReference type="SAM" id="MobiDB-lite"/>
    </source>
</evidence>
<proteinExistence type="predicted"/>
<name>A0AAJ0FQ99_9PEZI</name>
<accession>A0AAJ0FQ99</accession>
<dbReference type="SUPFAM" id="SSF56112">
    <property type="entry name" value="Protein kinase-like (PK-like)"/>
    <property type="match status" value="1"/>
</dbReference>
<dbReference type="Pfam" id="PF06293">
    <property type="entry name" value="Kdo"/>
    <property type="match status" value="1"/>
</dbReference>
<gene>
    <name evidence="2" type="ORF">QBC33DRAFT_557705</name>
</gene>
<dbReference type="Proteomes" id="UP001244011">
    <property type="component" value="Unassembled WGS sequence"/>
</dbReference>
<organism evidence="2 3">
    <name type="scientific">Phialemonium atrogriseum</name>
    <dbReference type="NCBI Taxonomy" id="1093897"/>
    <lineage>
        <taxon>Eukaryota</taxon>
        <taxon>Fungi</taxon>
        <taxon>Dikarya</taxon>
        <taxon>Ascomycota</taxon>
        <taxon>Pezizomycotina</taxon>
        <taxon>Sordariomycetes</taxon>
        <taxon>Sordariomycetidae</taxon>
        <taxon>Cephalothecales</taxon>
        <taxon>Cephalothecaceae</taxon>
        <taxon>Phialemonium</taxon>
    </lineage>
</organism>
<protein>
    <recommendedName>
        <fullName evidence="4">Protein kinase domain-containing protein</fullName>
    </recommendedName>
</protein>
<evidence type="ECO:0008006" key="4">
    <source>
        <dbReference type="Google" id="ProtNLM"/>
    </source>
</evidence>
<sequence>MPSNPAAQPPDASVGSSTESRTNSRLTTGQQYCTQECLRGLLDGGALDKSCPNAHKHGHDRHQISASVFCTLMQRQLAEDLDANFALIGLPGSRGVPFRVRLASHGYTLAAKCTPPDFVAHLTHEAAVYGRLRPIQGIHVPVHLGNINLVQPYYYEGIAELTHVMFLSFGGNPIHEHINAANRTQLIEQVESCFHAIHMLDVLHRDAKSRNIIRHEGSGRVMVIDFERAELRTPRPMLGVISPNRKRRELHAGYIKPMLADQLLPPVYRARDPSGAGVAQARS</sequence>
<reference evidence="2" key="1">
    <citation type="submission" date="2023-06" db="EMBL/GenBank/DDBJ databases">
        <title>Genome-scale phylogeny and comparative genomics of the fungal order Sordariales.</title>
        <authorList>
            <consortium name="Lawrence Berkeley National Laboratory"/>
            <person name="Hensen N."/>
            <person name="Bonometti L."/>
            <person name="Westerberg I."/>
            <person name="Brannstrom I.O."/>
            <person name="Guillou S."/>
            <person name="Cros-Aarteil S."/>
            <person name="Calhoun S."/>
            <person name="Haridas S."/>
            <person name="Kuo A."/>
            <person name="Mondo S."/>
            <person name="Pangilinan J."/>
            <person name="Riley R."/>
            <person name="Labutti K."/>
            <person name="Andreopoulos B."/>
            <person name="Lipzen A."/>
            <person name="Chen C."/>
            <person name="Yanf M."/>
            <person name="Daum C."/>
            <person name="Ng V."/>
            <person name="Clum A."/>
            <person name="Steindorff A."/>
            <person name="Ohm R."/>
            <person name="Martin F."/>
            <person name="Silar P."/>
            <person name="Natvig D."/>
            <person name="Lalanne C."/>
            <person name="Gautier V."/>
            <person name="Ament-Velasquez S.L."/>
            <person name="Kruys A."/>
            <person name="Hutchinson M.I."/>
            <person name="Powell A.J."/>
            <person name="Barry K."/>
            <person name="Miller A.N."/>
            <person name="Grigoriev I.V."/>
            <person name="Debuchy R."/>
            <person name="Gladieux P."/>
            <person name="Thoren M.H."/>
            <person name="Johannesson H."/>
        </authorList>
    </citation>
    <scope>NUCLEOTIDE SEQUENCE</scope>
    <source>
        <strain evidence="2">8032-3</strain>
    </source>
</reference>
<feature type="region of interest" description="Disordered" evidence="1">
    <location>
        <begin position="1"/>
        <end position="27"/>
    </location>
</feature>
<dbReference type="RefSeq" id="XP_060285158.1">
    <property type="nucleotide sequence ID" value="XM_060429822.1"/>
</dbReference>
<evidence type="ECO:0000313" key="2">
    <source>
        <dbReference type="EMBL" id="KAK1768945.1"/>
    </source>
</evidence>
<keyword evidence="3" id="KW-1185">Reference proteome</keyword>
<evidence type="ECO:0000313" key="3">
    <source>
        <dbReference type="Proteomes" id="UP001244011"/>
    </source>
</evidence>
<dbReference type="AlphaFoldDB" id="A0AAJ0FQ99"/>